<dbReference type="PANTHER" id="PTHR43080">
    <property type="entry name" value="CBS DOMAIN-CONTAINING PROTEIN CBSX3, MITOCHONDRIAL"/>
    <property type="match status" value="1"/>
</dbReference>
<protein>
    <recommendedName>
        <fullName evidence="3">CBS domain-containing protein</fullName>
    </recommendedName>
</protein>
<dbReference type="PROSITE" id="PS51371">
    <property type="entry name" value="CBS"/>
    <property type="match status" value="2"/>
</dbReference>
<gene>
    <name evidence="4" type="ORF">TEU_02870</name>
</gene>
<dbReference type="SMART" id="SM00116">
    <property type="entry name" value="CBS"/>
    <property type="match status" value="2"/>
</dbReference>
<evidence type="ECO:0000313" key="4">
    <source>
        <dbReference type="EMBL" id="AIU69371.1"/>
    </source>
</evidence>
<dbReference type="InterPro" id="IPR051257">
    <property type="entry name" value="Diverse_CBS-Domain"/>
</dbReference>
<dbReference type="CDD" id="cd02205">
    <property type="entry name" value="CBS_pair_SF"/>
    <property type="match status" value="1"/>
</dbReference>
<dbReference type="EMBL" id="CP008887">
    <property type="protein sequence ID" value="AIU69371.1"/>
    <property type="molecule type" value="Genomic_DNA"/>
</dbReference>
<evidence type="ECO:0000259" key="3">
    <source>
        <dbReference type="PROSITE" id="PS51371"/>
    </source>
</evidence>
<dbReference type="AlphaFoldDB" id="A0A097QSC2"/>
<dbReference type="OrthoDB" id="8919at2157"/>
<dbReference type="SUPFAM" id="SSF54631">
    <property type="entry name" value="CBS-domain pair"/>
    <property type="match status" value="1"/>
</dbReference>
<dbReference type="STRING" id="1505907.TEU_02870"/>
<dbReference type="Pfam" id="PF00571">
    <property type="entry name" value="CBS"/>
    <property type="match status" value="2"/>
</dbReference>
<dbReference type="Gene3D" id="3.10.580.10">
    <property type="entry name" value="CBS-domain"/>
    <property type="match status" value="1"/>
</dbReference>
<dbReference type="Proteomes" id="UP000029980">
    <property type="component" value="Chromosome"/>
</dbReference>
<keyword evidence="1 2" id="KW-0129">CBS domain</keyword>
<reference evidence="4 5" key="1">
    <citation type="journal article" date="2015" name="Int. J. Syst. Evol. Microbiol.">
        <title>Thermococcus eurythermalis sp. nov., a conditional piezophilic hyperthermophilic archaeon with a wide temperature range isolated from an oil-immersed chimney in the Guaymas Basin.</title>
        <authorList>
            <person name="Zhao W."/>
            <person name="Zeng X."/>
            <person name="Xiao X."/>
        </authorList>
    </citation>
    <scope>NUCLEOTIDE SEQUENCE [LARGE SCALE GENOMIC DNA]</scope>
    <source>
        <strain evidence="4 5">A501</strain>
    </source>
</reference>
<keyword evidence="5" id="KW-1185">Reference proteome</keyword>
<feature type="domain" description="CBS" evidence="3">
    <location>
        <begin position="130"/>
        <end position="185"/>
    </location>
</feature>
<organism evidence="4 5">
    <name type="scientific">Thermococcus eurythermalis</name>
    <dbReference type="NCBI Taxonomy" id="1505907"/>
    <lineage>
        <taxon>Archaea</taxon>
        <taxon>Methanobacteriati</taxon>
        <taxon>Methanobacteriota</taxon>
        <taxon>Thermococci</taxon>
        <taxon>Thermococcales</taxon>
        <taxon>Thermococcaceae</taxon>
        <taxon>Thermococcus</taxon>
    </lineage>
</organism>
<dbReference type="GeneID" id="25152376"/>
<name>A0A097QSC2_9EURY</name>
<evidence type="ECO:0000313" key="5">
    <source>
        <dbReference type="Proteomes" id="UP000029980"/>
    </source>
</evidence>
<accession>A0A097QSC2</accession>
<dbReference type="PANTHER" id="PTHR43080:SF2">
    <property type="entry name" value="CBS DOMAIN-CONTAINING PROTEIN"/>
    <property type="match status" value="1"/>
</dbReference>
<dbReference type="HOGENOM" id="CLU_040681_10_0_2"/>
<dbReference type="InterPro" id="IPR000644">
    <property type="entry name" value="CBS_dom"/>
</dbReference>
<dbReference type="RefSeq" id="WP_050002350.1">
    <property type="nucleotide sequence ID" value="NZ_CP008887.1"/>
</dbReference>
<evidence type="ECO:0000256" key="2">
    <source>
        <dbReference type="PROSITE-ProRule" id="PRU00703"/>
    </source>
</evidence>
<feature type="domain" description="CBS" evidence="3">
    <location>
        <begin position="52"/>
        <end position="108"/>
    </location>
</feature>
<sequence length="185" mass="21322">MEQVKTFENNKATKAKKVKIIHSKRRMIQLQRKEELSHNIRYISKVPVRLVMDREFLTLHPEDPLSKLVQSLRDEESSAVIVDNEGKLLGFVTMKDILRFFEPPKRYSIVGVGLLKKYSINRASRVGDIMVRRPVTIHVNDNLGRAIGIMLETGKHHLPVVDDENRVHGVLEVKDIIRLIRIVSS</sequence>
<proteinExistence type="predicted"/>
<dbReference type="InterPro" id="IPR046342">
    <property type="entry name" value="CBS_dom_sf"/>
</dbReference>
<dbReference type="KEGG" id="teu:TEU_02870"/>
<evidence type="ECO:0000256" key="1">
    <source>
        <dbReference type="ARBA" id="ARBA00023122"/>
    </source>
</evidence>